<accession>A0AA95KUF0</accession>
<organism evidence="2 3">
    <name type="scientific">Phocaeicola dorei</name>
    <dbReference type="NCBI Taxonomy" id="357276"/>
    <lineage>
        <taxon>Bacteria</taxon>
        <taxon>Pseudomonadati</taxon>
        <taxon>Bacteroidota</taxon>
        <taxon>Bacteroidia</taxon>
        <taxon>Bacteroidales</taxon>
        <taxon>Bacteroidaceae</taxon>
        <taxon>Phocaeicola</taxon>
    </lineage>
</organism>
<protein>
    <submittedName>
        <fullName evidence="2">Outer membrane beta-barrel family protein</fullName>
    </submittedName>
</protein>
<dbReference type="Proteomes" id="UP001177934">
    <property type="component" value="Chromosome"/>
</dbReference>
<sequence>MQSVRQTLNYDSNQRINRWLFYANQLHSLQGGTEINYGVKYTTTHDNSYQFYRDGETGALTPDNSEKLLRKEYTLNMYTGASHSFGKKFSAEVSLAAELYHAEGRHSWMLYPTVNTTYTLADGHTLQMSFTSNRKYPAYWQLQPIIQYVDSYTEAHGNPDLKPSSNYSLDLNYLYKNKYMIGVNYNYTPDYFVQLPYQLPDRLAEMNQFVNYDFQKRWTIQTMASYKVSTWWNGRIFAFGLFSHDKNSHFHDIAFDRYKFSVILNTTNTFILSKKPNIIGTLAGFYQSRAIQGVYNLSPICNISTSLQWTSPDGKTKVILKGNDILNTSNMTTRLAWGQQRNRTEMNWDNRSFTFSFLYKFGGYKEKKRTDVDTKRLGR</sequence>
<dbReference type="SUPFAM" id="SSF56935">
    <property type="entry name" value="Porins"/>
    <property type="match status" value="1"/>
</dbReference>
<dbReference type="Pfam" id="PF14905">
    <property type="entry name" value="OMP_b-brl_3"/>
    <property type="match status" value="1"/>
</dbReference>
<proteinExistence type="predicted"/>
<evidence type="ECO:0000313" key="3">
    <source>
        <dbReference type="Proteomes" id="UP001177934"/>
    </source>
</evidence>
<dbReference type="EMBL" id="CP126056">
    <property type="protein sequence ID" value="WHX10491.1"/>
    <property type="molecule type" value="Genomic_DNA"/>
</dbReference>
<dbReference type="InterPro" id="IPR041700">
    <property type="entry name" value="OMP_b-brl_3"/>
</dbReference>
<reference evidence="2" key="1">
    <citation type="journal article" date="2023" name="Nat. Commun.">
        <title>Identification of a novel Human Milk Oligosaccharides utilization cluster in the infant gut commensal Bacteroides dorei.</title>
        <authorList>
            <person name="Kijner S."/>
            <person name="Ennis D."/>
            <person name="Shmorak S."/>
            <person name="Florentin A."/>
            <person name="Yassour M."/>
        </authorList>
    </citation>
    <scope>NUCLEOTIDE SEQUENCE</scope>
    <source>
        <strain evidence="2">2</strain>
    </source>
</reference>
<evidence type="ECO:0000259" key="1">
    <source>
        <dbReference type="Pfam" id="PF14905"/>
    </source>
</evidence>
<dbReference type="AlphaFoldDB" id="A0AA95KUF0"/>
<evidence type="ECO:0000313" key="2">
    <source>
        <dbReference type="EMBL" id="WHX10491.1"/>
    </source>
</evidence>
<gene>
    <name evidence="2" type="ORF">QNN11_02985</name>
</gene>
<name>A0AA95KUF0_9BACT</name>
<feature type="domain" description="Outer membrane protein beta-barrel" evidence="1">
    <location>
        <begin position="7"/>
        <end position="359"/>
    </location>
</feature>